<feature type="transmembrane region" description="Helical" evidence="1">
    <location>
        <begin position="244"/>
        <end position="263"/>
    </location>
</feature>
<gene>
    <name evidence="2" type="ORF">CKALI_00850</name>
</gene>
<sequence>MKFLEKISGFFYPIVVVCIVAGLFWQGMSWLDAHSGTPASRIPSGIAQTAGIIAVVAFTWLMEKLMPIRALSELRWVYRERPRQRRRSLDADSVTQLIANALFGSIVGAALGHAMVGAVGAVALRAFLGALKPARLSQLLSAGRTRLIGLSSLHVQDNELASDALTGMWMSSPRAFARPLALRRLQRRSYLLVIALIQCANALATANSAGIGAFIVFSLTWTILGAGVYRCGDLRKLTPTPWPGYFMAAGHALVGMAFMAYVWPMPWTALAMMAVAIGFGSYQRGQPRRVVSLTYVDNGMGMSAPPELVYYYLKGLPLVVMAAGAALAI</sequence>
<reference evidence="3" key="1">
    <citation type="submission" date="2019-11" db="EMBL/GenBank/DDBJ databases">
        <title>Complete genome sequence of Corynebacterium kalinowskii 1959, a novel Corynebacterium species isolated from soil of a small paddock in Vilsendorf, Germany.</title>
        <authorList>
            <person name="Schaffert L."/>
            <person name="Ruwe M."/>
            <person name="Milse J."/>
            <person name="Hanuschka K."/>
            <person name="Ortseifen V."/>
            <person name="Droste J."/>
            <person name="Brandt D."/>
            <person name="Schlueter L."/>
            <person name="Kutter Y."/>
            <person name="Vinke S."/>
            <person name="Viehoefer P."/>
            <person name="Jacob L."/>
            <person name="Luebke N.-C."/>
            <person name="Schulte-Berndt E."/>
            <person name="Hain C."/>
            <person name="Linder M."/>
            <person name="Schmidt P."/>
            <person name="Wollenschlaeger L."/>
            <person name="Luttermann T."/>
            <person name="Thieme E."/>
            <person name="Hassa J."/>
            <person name="Haak M."/>
            <person name="Wittchen M."/>
            <person name="Mentz A."/>
            <person name="Persicke M."/>
            <person name="Busche T."/>
            <person name="Ruckert C."/>
        </authorList>
    </citation>
    <scope>NUCLEOTIDE SEQUENCE [LARGE SCALE GENOMIC DNA]</scope>
    <source>
        <strain evidence="3">1959</strain>
    </source>
</reference>
<evidence type="ECO:0000256" key="1">
    <source>
        <dbReference type="SAM" id="Phobius"/>
    </source>
</evidence>
<accession>A0A6B8VMU3</accession>
<keyword evidence="1" id="KW-0812">Transmembrane</keyword>
<evidence type="ECO:0000313" key="3">
    <source>
        <dbReference type="Proteomes" id="UP000427071"/>
    </source>
</evidence>
<evidence type="ECO:0000313" key="2">
    <source>
        <dbReference type="EMBL" id="QGU01071.1"/>
    </source>
</evidence>
<organism evidence="2 3">
    <name type="scientific">Corynebacterium kalinowskii</name>
    <dbReference type="NCBI Taxonomy" id="2675216"/>
    <lineage>
        <taxon>Bacteria</taxon>
        <taxon>Bacillati</taxon>
        <taxon>Actinomycetota</taxon>
        <taxon>Actinomycetes</taxon>
        <taxon>Mycobacteriales</taxon>
        <taxon>Corynebacteriaceae</taxon>
        <taxon>Corynebacterium</taxon>
    </lineage>
</organism>
<name>A0A6B8VMU3_9CORY</name>
<feature type="transmembrane region" description="Helical" evidence="1">
    <location>
        <begin position="211"/>
        <end position="232"/>
    </location>
</feature>
<feature type="transmembrane region" description="Helical" evidence="1">
    <location>
        <begin position="113"/>
        <end position="131"/>
    </location>
</feature>
<keyword evidence="3" id="KW-1185">Reference proteome</keyword>
<dbReference type="KEGG" id="ckw:CKALI_00850"/>
<feature type="transmembrane region" description="Helical" evidence="1">
    <location>
        <begin position="309"/>
        <end position="328"/>
    </location>
</feature>
<dbReference type="Proteomes" id="UP000427071">
    <property type="component" value="Chromosome"/>
</dbReference>
<feature type="transmembrane region" description="Helical" evidence="1">
    <location>
        <begin position="7"/>
        <end position="25"/>
    </location>
</feature>
<proteinExistence type="predicted"/>
<dbReference type="RefSeq" id="WP_156191508.1">
    <property type="nucleotide sequence ID" value="NZ_CP046452.1"/>
</dbReference>
<keyword evidence="1" id="KW-0472">Membrane</keyword>
<protein>
    <submittedName>
        <fullName evidence="2">Uncharacterized protein</fullName>
    </submittedName>
</protein>
<keyword evidence="1" id="KW-1133">Transmembrane helix</keyword>
<dbReference type="EMBL" id="CP046452">
    <property type="protein sequence ID" value="QGU01071.1"/>
    <property type="molecule type" value="Genomic_DNA"/>
</dbReference>
<dbReference type="AlphaFoldDB" id="A0A6B8VMU3"/>
<feature type="transmembrane region" description="Helical" evidence="1">
    <location>
        <begin position="45"/>
        <end position="62"/>
    </location>
</feature>